<protein>
    <submittedName>
        <fullName evidence="3">Mucin-16</fullName>
    </submittedName>
</protein>
<evidence type="ECO:0000259" key="2">
    <source>
        <dbReference type="PROSITE" id="PS50024"/>
    </source>
</evidence>
<reference evidence="4" key="3">
    <citation type="submission" date="2022-01" db="EMBL/GenBank/DDBJ databases">
        <authorList>
            <person name="Rubenstein D.R."/>
        </authorList>
    </citation>
    <scope>NUCLEOTIDE SEQUENCE</scope>
    <source>
        <strain evidence="4">SS15</strain>
        <tissue evidence="4">Liver</tissue>
    </source>
</reference>
<organism evidence="3">
    <name type="scientific">Lamprotornis superbus</name>
    <dbReference type="NCBI Taxonomy" id="245042"/>
    <lineage>
        <taxon>Eukaryota</taxon>
        <taxon>Metazoa</taxon>
        <taxon>Chordata</taxon>
        <taxon>Craniata</taxon>
        <taxon>Vertebrata</taxon>
        <taxon>Euteleostomi</taxon>
        <taxon>Archelosauria</taxon>
        <taxon>Archosauria</taxon>
        <taxon>Dinosauria</taxon>
        <taxon>Saurischia</taxon>
        <taxon>Theropoda</taxon>
        <taxon>Coelurosauria</taxon>
        <taxon>Aves</taxon>
        <taxon>Neognathae</taxon>
        <taxon>Neoaves</taxon>
        <taxon>Telluraves</taxon>
        <taxon>Australaves</taxon>
        <taxon>Passeriformes</taxon>
        <taxon>Sturnidae</taxon>
        <taxon>Lamprotornis</taxon>
    </lineage>
</organism>
<sequence length="873" mass="98083">MAAALKHFTVNFTITNLLYSSNLENPDSAKFRATQRVMNSLLDRLLKESSIGPVFQGCETTDFRPGSHRDETRVDAVCTYSKEPSAAPLDRVGLYHEVSNKTRGITQLGPYSLHKDSLYVNGHHEVQPELSTDQSTQLLAPAVKNFTLNFTITNLWFNADMQKPNSRRFKSTEKVMYHYLDPLLQRSSIGPAYIGCKIIAFRSTKNRDDTGVDAMCSCRDEPSDPKFNRTTIYRYNEPHSPPSVKPTTTQSPGAITEHFTLNFTITNLMFTTDLQTPNSRKFRSAEKIMKHYIDPLLQKSSIGPHFNGCKVTGFRPGKNRDSTGVDTICSYGNGSQVPSFNPAEVYQELRRMTSGITKLGIYNLDNKSLYVNGYNELLERSPESTTAAPKPTSRNFTLNFTLTNLRYTADLDAPNSRRFLSTVKVMNHYVSLALLVPLLGLGGDLNPPALNSGCVSQLSLAGRSRDDTKVDAVCSYKDNASLASFDREKLYQELSTLTNNVTKLGHYSLDRSSLYVDGFTPIDTAATKKPLLTAGKLGYRLNFRIVNENLTNPDSQSPEYRAAVESITNKMNQLYRQSKLRDQFLTCRITGLRIGSIVVDCQCFFQPNPNITRAVVERTFQDRASNTTGLWLGSSYRLQEFSVDTLELSVEAATHKTPLESGKENFALNFQISNLPYSPELHDSSSQMYQENKKKIEKELEVFRSSHLKEQFVGCTVESFGPVHGKGHTEVASICTFTLDPLSGTVQEQEVFEELKLLTQGFTRLGPSYELEEQSLVVEGYSPLKTDEPESKRSELQFWAIILICLFTLLGFILLLLLCFLVISCLRRKSHQYQVQQSLQCFHATKVGFAFKAELLQGRSNQFTPSSEFPAED</sequence>
<accession>A0A835NEM7</accession>
<dbReference type="Proteomes" id="UP000618051">
    <property type="component" value="Unassembled WGS sequence"/>
</dbReference>
<dbReference type="FunFam" id="3.30.70.960:FF:000003">
    <property type="entry name" value="MUC16 isoform 1"/>
    <property type="match status" value="2"/>
</dbReference>
<dbReference type="Pfam" id="PF01390">
    <property type="entry name" value="SEA"/>
    <property type="match status" value="5"/>
</dbReference>
<dbReference type="OrthoDB" id="9947814at2759"/>
<name>A0A835NEM7_9PASS</name>
<keyword evidence="1" id="KW-1133">Transmembrane helix</keyword>
<feature type="domain" description="SEA" evidence="2">
    <location>
        <begin position="392"/>
        <end position="521"/>
    </location>
</feature>
<feature type="domain" description="SEA" evidence="2">
    <location>
        <begin position="142"/>
        <end position="251"/>
    </location>
</feature>
<keyword evidence="5" id="KW-1185">Reference proteome</keyword>
<evidence type="ECO:0000256" key="1">
    <source>
        <dbReference type="SAM" id="Phobius"/>
    </source>
</evidence>
<evidence type="ECO:0000313" key="4">
    <source>
        <dbReference type="EMBL" id="KAI1230492.1"/>
    </source>
</evidence>
<evidence type="ECO:0000313" key="5">
    <source>
        <dbReference type="Proteomes" id="UP000618051"/>
    </source>
</evidence>
<dbReference type="EMBL" id="JADDUC010000406">
    <property type="protein sequence ID" value="KAG0113738.1"/>
    <property type="molecule type" value="Genomic_DNA"/>
</dbReference>
<feature type="domain" description="SEA" evidence="2">
    <location>
        <begin position="535"/>
        <end position="655"/>
    </location>
</feature>
<keyword evidence="1" id="KW-0472">Membrane</keyword>
<dbReference type="PANTHER" id="PTHR14672">
    <property type="entry name" value="MUCIN-16"/>
    <property type="match status" value="1"/>
</dbReference>
<proteinExistence type="predicted"/>
<feature type="domain" description="SEA" evidence="2">
    <location>
        <begin position="255"/>
        <end position="376"/>
    </location>
</feature>
<dbReference type="SMART" id="SM00200">
    <property type="entry name" value="SEA"/>
    <property type="match status" value="4"/>
</dbReference>
<gene>
    <name evidence="4" type="ORF">IHE44_0009951</name>
    <name evidence="3" type="ORF">IHE44_010042</name>
</gene>
<reference evidence="4 5" key="2">
    <citation type="journal article" date="2021" name="J. Hered.">
        <title>Feather Gene Expression Elucidates the Developmental Basis of Plumage Iridescence in African Starlings.</title>
        <authorList>
            <person name="Rubenstein D.R."/>
            <person name="Corvelo A."/>
            <person name="MacManes M.D."/>
            <person name="Maia R."/>
            <person name="Narzisi G."/>
            <person name="Rousaki A."/>
            <person name="Vandenabeele P."/>
            <person name="Shawkey M.D."/>
            <person name="Solomon J."/>
        </authorList>
    </citation>
    <scope>NUCLEOTIDE SEQUENCE [LARGE SCALE GENOMIC DNA]</scope>
    <source>
        <strain evidence="4">SS15</strain>
    </source>
</reference>
<comment type="caution">
    <text evidence="3">The sequence shown here is derived from an EMBL/GenBank/DDBJ whole genome shotgun (WGS) entry which is preliminary data.</text>
</comment>
<dbReference type="PROSITE" id="PS50024">
    <property type="entry name" value="SEA"/>
    <property type="match status" value="6"/>
</dbReference>
<reference evidence="3" key="1">
    <citation type="submission" date="2020-10" db="EMBL/GenBank/DDBJ databases">
        <title>Feather gene expression reveals the developmental basis of iridescence in African starlings.</title>
        <authorList>
            <person name="Rubenstein D.R."/>
        </authorList>
    </citation>
    <scope>NUCLEOTIDE SEQUENCE</scope>
    <source>
        <strain evidence="3">SS15</strain>
        <tissue evidence="3">Liver</tissue>
    </source>
</reference>
<dbReference type="InterPro" id="IPR028850">
    <property type="entry name" value="MUC16"/>
</dbReference>
<dbReference type="InterPro" id="IPR000082">
    <property type="entry name" value="SEA_dom"/>
</dbReference>
<dbReference type="Gene3D" id="3.30.70.960">
    <property type="entry name" value="SEA domain"/>
    <property type="match status" value="6"/>
</dbReference>
<feature type="domain" description="SEA" evidence="2">
    <location>
        <begin position="662"/>
        <end position="783"/>
    </location>
</feature>
<dbReference type="AlphaFoldDB" id="A0A835NEM7"/>
<feature type="domain" description="SEA" evidence="2">
    <location>
        <begin position="4"/>
        <end position="125"/>
    </location>
</feature>
<dbReference type="PANTHER" id="PTHR14672:SF1">
    <property type="entry name" value="MUCIN-16"/>
    <property type="match status" value="1"/>
</dbReference>
<feature type="transmembrane region" description="Helical" evidence="1">
    <location>
        <begin position="798"/>
        <end position="823"/>
    </location>
</feature>
<evidence type="ECO:0000313" key="3">
    <source>
        <dbReference type="EMBL" id="KAG0113738.1"/>
    </source>
</evidence>
<dbReference type="InterPro" id="IPR036364">
    <property type="entry name" value="SEA_dom_sf"/>
</dbReference>
<dbReference type="EMBL" id="JADDUC020000030">
    <property type="protein sequence ID" value="KAI1230492.1"/>
    <property type="molecule type" value="Genomic_DNA"/>
</dbReference>
<dbReference type="SUPFAM" id="SSF82671">
    <property type="entry name" value="SEA domain"/>
    <property type="match status" value="6"/>
</dbReference>
<keyword evidence="1" id="KW-0812">Transmembrane</keyword>